<sequence length="73" mass="8441">MNVWDTFRIAAKTGKTRLSGQGQAFLRAPYSMFPIVKRWVQRLSPPVQIPRSINLKTRRMIRISSRCLLVLAL</sequence>
<accession>A0A0D0VBW7</accession>
<dbReference type="OrthoDB" id="265717at2759"/>
<reference evidence="1 2" key="1">
    <citation type="submission" date="2015-01" db="EMBL/GenBank/DDBJ databases">
        <title>The Genome Sequence of Cryptococcus gattii Ram5.</title>
        <authorList>
            <consortium name="The Broad Institute Genomics Platform"/>
            <person name="Cuomo C."/>
            <person name="Litvintseva A."/>
            <person name="Chen Y."/>
            <person name="Heitman J."/>
            <person name="Sun S."/>
            <person name="Springer D."/>
            <person name="Dromer F."/>
            <person name="Young S."/>
            <person name="Zeng Q."/>
            <person name="Gargeya S."/>
            <person name="Abouelleil A."/>
            <person name="Alvarado L."/>
            <person name="Chapman S.B."/>
            <person name="Gainer-Dewar J."/>
            <person name="Goldberg J."/>
            <person name="Griggs A."/>
            <person name="Gujja S."/>
            <person name="Hansen M."/>
            <person name="Howarth C."/>
            <person name="Imamovic A."/>
            <person name="Larimer J."/>
            <person name="Murphy C."/>
            <person name="Naylor J."/>
            <person name="Pearson M."/>
            <person name="Priest M."/>
            <person name="Roberts A."/>
            <person name="Saif S."/>
            <person name="Shea T."/>
            <person name="Sykes S."/>
            <person name="Wortman J."/>
            <person name="Nusbaum C."/>
            <person name="Birren B."/>
        </authorList>
    </citation>
    <scope>NUCLEOTIDE SEQUENCE [LARGE SCALE GENOMIC DNA]</scope>
    <source>
        <strain evidence="1 2">Ram5</strain>
    </source>
</reference>
<dbReference type="Proteomes" id="UP000053392">
    <property type="component" value="Unassembled WGS sequence"/>
</dbReference>
<proteinExistence type="predicted"/>
<organism evidence="1 2">
    <name type="scientific">Cryptococcus deuterogattii Ram5</name>
    <dbReference type="NCBI Taxonomy" id="1296110"/>
    <lineage>
        <taxon>Eukaryota</taxon>
        <taxon>Fungi</taxon>
        <taxon>Dikarya</taxon>
        <taxon>Basidiomycota</taxon>
        <taxon>Agaricomycotina</taxon>
        <taxon>Tremellomycetes</taxon>
        <taxon>Tremellales</taxon>
        <taxon>Cryptococcaceae</taxon>
        <taxon>Cryptococcus</taxon>
        <taxon>Cryptococcus gattii species complex</taxon>
    </lineage>
</organism>
<dbReference type="HOGENOM" id="CLU_2704730_0_0_1"/>
<dbReference type="AlphaFoldDB" id="A0A0D0VBW7"/>
<protein>
    <submittedName>
        <fullName evidence="1">Uncharacterized protein</fullName>
    </submittedName>
</protein>
<name>A0A0D0VBW7_9TREE</name>
<gene>
    <name evidence="1" type="ORF">I313_00795</name>
</gene>
<evidence type="ECO:0000313" key="1">
    <source>
        <dbReference type="EMBL" id="KIR43949.1"/>
    </source>
</evidence>
<dbReference type="EMBL" id="KN847896">
    <property type="protein sequence ID" value="KIR43949.1"/>
    <property type="molecule type" value="Genomic_DNA"/>
</dbReference>
<keyword evidence="2" id="KW-1185">Reference proteome</keyword>
<evidence type="ECO:0000313" key="2">
    <source>
        <dbReference type="Proteomes" id="UP000053392"/>
    </source>
</evidence>